<proteinExistence type="predicted"/>
<dbReference type="Gene3D" id="3.30.429.10">
    <property type="entry name" value="Macrophage Migration Inhibitory Factor"/>
    <property type="match status" value="1"/>
</dbReference>
<dbReference type="SUPFAM" id="SSF55331">
    <property type="entry name" value="Tautomerase/MIF"/>
    <property type="match status" value="1"/>
</dbReference>
<dbReference type="PANTHER" id="PTHR37950">
    <property type="entry name" value="4-HYDROXYPHENYLACETATE CATABOLISM PROTEIN"/>
    <property type="match status" value="1"/>
</dbReference>
<organism evidence="1 2">
    <name type="scientific">Variovorax defluvii</name>
    <dbReference type="NCBI Taxonomy" id="913761"/>
    <lineage>
        <taxon>Bacteria</taxon>
        <taxon>Pseudomonadati</taxon>
        <taxon>Pseudomonadota</taxon>
        <taxon>Betaproteobacteria</taxon>
        <taxon>Burkholderiales</taxon>
        <taxon>Comamonadaceae</taxon>
        <taxon>Variovorax</taxon>
    </lineage>
</organism>
<evidence type="ECO:0008006" key="3">
    <source>
        <dbReference type="Google" id="ProtNLM"/>
    </source>
</evidence>
<reference evidence="2" key="1">
    <citation type="journal article" date="2019" name="Int. J. Syst. Evol. Microbiol.">
        <title>The Global Catalogue of Microorganisms (GCM) 10K type strain sequencing project: providing services to taxonomists for standard genome sequencing and annotation.</title>
        <authorList>
            <consortium name="The Broad Institute Genomics Platform"/>
            <consortium name="The Broad Institute Genome Sequencing Center for Infectious Disease"/>
            <person name="Wu L."/>
            <person name="Ma J."/>
        </authorList>
    </citation>
    <scope>NUCLEOTIDE SEQUENCE [LARGE SCALE GENOMIC DNA]</scope>
    <source>
        <strain evidence="2">JCM 17804</strain>
    </source>
</reference>
<accession>A0ABP8I121</accession>
<comment type="caution">
    <text evidence="1">The sequence shown here is derived from an EMBL/GenBank/DDBJ whole genome shotgun (WGS) entry which is preliminary data.</text>
</comment>
<dbReference type="Proteomes" id="UP001500975">
    <property type="component" value="Unassembled WGS sequence"/>
</dbReference>
<evidence type="ECO:0000313" key="1">
    <source>
        <dbReference type="EMBL" id="GAA4348965.1"/>
    </source>
</evidence>
<dbReference type="RefSeq" id="WP_345539540.1">
    <property type="nucleotide sequence ID" value="NZ_BAABGJ010000058.1"/>
</dbReference>
<keyword evidence="2" id="KW-1185">Reference proteome</keyword>
<dbReference type="PANTHER" id="PTHR37950:SF1">
    <property type="entry name" value="4-HYDROXYPHENYLACETATE CATABOLISM PROTEIN"/>
    <property type="match status" value="1"/>
</dbReference>
<dbReference type="EMBL" id="BAABGJ010000058">
    <property type="protein sequence ID" value="GAA4348965.1"/>
    <property type="molecule type" value="Genomic_DNA"/>
</dbReference>
<dbReference type="InterPro" id="IPR004220">
    <property type="entry name" value="5-COMe_2-OHmuconate_Isoase"/>
</dbReference>
<name>A0ABP8I121_9BURK</name>
<dbReference type="CDD" id="cd00580">
    <property type="entry name" value="CHMI"/>
    <property type="match status" value="1"/>
</dbReference>
<dbReference type="InterPro" id="IPR014347">
    <property type="entry name" value="Tautomerase/MIF_sf"/>
</dbReference>
<dbReference type="Pfam" id="PF02962">
    <property type="entry name" value="CHMI"/>
    <property type="match status" value="1"/>
</dbReference>
<gene>
    <name evidence="1" type="ORF">GCM10023165_35260</name>
</gene>
<evidence type="ECO:0000313" key="2">
    <source>
        <dbReference type="Proteomes" id="UP001500975"/>
    </source>
</evidence>
<protein>
    <recommendedName>
        <fullName evidence="3">5-carboxymethyl-2-hydroxymuconate isomerase</fullName>
    </recommendedName>
</protein>
<sequence>MPHFIIEYTPNLRDLPLDAMLSAVAHRLAGSPHVQDEADLKGRAVRADAFRVGLSDQRGFIHVTVRILAGRSSAAKQDFSQRVVEGMLEHMPAFDASLTVHLSVEVVDMDRESYRKVRLSPAAKDR</sequence>